<dbReference type="PANTHER" id="PTHR47333">
    <property type="entry name" value="VON WILLEBRAND FACTOR C AND EGF DOMAIN-CONTAINING PROTEIN"/>
    <property type="match status" value="1"/>
</dbReference>
<evidence type="ECO:0000313" key="7">
    <source>
        <dbReference type="Proteomes" id="UP000694865"/>
    </source>
</evidence>
<keyword evidence="4" id="KW-0325">Glycoprotein</keyword>
<comment type="subcellular location">
    <subcellularLocation>
        <location evidence="1">Secreted</location>
    </subcellularLocation>
</comment>
<dbReference type="InterPro" id="IPR052080">
    <property type="entry name" value="vWF_C/EGF_Fibrillin"/>
</dbReference>
<dbReference type="Gene3D" id="2.10.25.10">
    <property type="entry name" value="Laminin"/>
    <property type="match status" value="1"/>
</dbReference>
<evidence type="ECO:0000256" key="1">
    <source>
        <dbReference type="ARBA" id="ARBA00004613"/>
    </source>
</evidence>
<feature type="compositionally biased region" description="Polar residues" evidence="5">
    <location>
        <begin position="106"/>
        <end position="125"/>
    </location>
</feature>
<keyword evidence="3" id="KW-0732">Signal</keyword>
<protein>
    <recommendedName>
        <fullName evidence="6">Fibrillin 1 unique N-terminal domain-containing protein</fullName>
    </recommendedName>
</protein>
<feature type="compositionally biased region" description="Low complexity" evidence="5">
    <location>
        <begin position="159"/>
        <end position="175"/>
    </location>
</feature>
<organism evidence="7 8">
    <name type="scientific">Saccoglossus kowalevskii</name>
    <name type="common">Acorn worm</name>
    <dbReference type="NCBI Taxonomy" id="10224"/>
    <lineage>
        <taxon>Eukaryota</taxon>
        <taxon>Metazoa</taxon>
        <taxon>Hemichordata</taxon>
        <taxon>Enteropneusta</taxon>
        <taxon>Harrimaniidae</taxon>
        <taxon>Saccoglossus</taxon>
    </lineage>
</organism>
<feature type="region of interest" description="Disordered" evidence="5">
    <location>
        <begin position="106"/>
        <end position="204"/>
    </location>
</feature>
<feature type="compositionally biased region" description="Low complexity" evidence="5">
    <location>
        <begin position="137"/>
        <end position="146"/>
    </location>
</feature>
<name>A0ABM0MUX8_SACKO</name>
<evidence type="ECO:0000256" key="5">
    <source>
        <dbReference type="SAM" id="MobiDB-lite"/>
    </source>
</evidence>
<feature type="domain" description="Fibrillin 1 unique N-terminal" evidence="6">
    <location>
        <begin position="40"/>
        <end position="67"/>
    </location>
</feature>
<gene>
    <name evidence="8" type="primary">LOC102804612</name>
</gene>
<dbReference type="InterPro" id="IPR040872">
    <property type="entry name" value="Fibrillin_U_N"/>
</dbReference>
<evidence type="ECO:0000313" key="8">
    <source>
        <dbReference type="RefSeq" id="XP_006823819.1"/>
    </source>
</evidence>
<proteinExistence type="predicted"/>
<reference evidence="8" key="1">
    <citation type="submission" date="2025-08" db="UniProtKB">
        <authorList>
            <consortium name="RefSeq"/>
        </authorList>
    </citation>
    <scope>IDENTIFICATION</scope>
    <source>
        <tissue evidence="8">Testes</tissue>
    </source>
</reference>
<feature type="compositionally biased region" description="Basic and acidic residues" evidence="5">
    <location>
        <begin position="147"/>
        <end position="156"/>
    </location>
</feature>
<keyword evidence="7" id="KW-1185">Reference proteome</keyword>
<sequence>MHGTYHDLYFCPRVLLFTITLLLVPTLSFATYGISASIQRDVLPRGPHVCGSSHSSPCCPGWSQRPSSGMCLTPICRGNCGDGGICSSPNMCTQCIHDDGGRKCTSVTASSSQNVPGLSSSWTDQNQDRERISDGLQWQQPQQPSQERPETLDRSDLFPGQYPQQPQQPEHGQLPWRPMAQNPGTYQSAHLSESQQPPQTELPWQQSEELPDLDNFQNIYLSQPQQPQQWKQPSGVPDIDNFKRTYSSQLQQNPLPWRRQRIEVQVSRQSVVPDMDKYQQPQLSDPQQPQNIQLPWQQQSHVQPDSDPYQPHRSGVILEPHQSYAFDSLPSVQGMSSPCPPGYIVSTNSQSCI</sequence>
<evidence type="ECO:0000256" key="3">
    <source>
        <dbReference type="ARBA" id="ARBA00022729"/>
    </source>
</evidence>
<feature type="non-terminal residue" evidence="8">
    <location>
        <position position="353"/>
    </location>
</feature>
<dbReference type="PANTHER" id="PTHR47333:SF4">
    <property type="entry name" value="EGF-LIKE DOMAIN-CONTAINING PROTEIN"/>
    <property type="match status" value="1"/>
</dbReference>
<feature type="compositionally biased region" description="Polar residues" evidence="5">
    <location>
        <begin position="182"/>
        <end position="204"/>
    </location>
</feature>
<evidence type="ECO:0000256" key="4">
    <source>
        <dbReference type="ARBA" id="ARBA00023180"/>
    </source>
</evidence>
<dbReference type="Proteomes" id="UP000694865">
    <property type="component" value="Unplaced"/>
</dbReference>
<keyword evidence="2" id="KW-0964">Secreted</keyword>
<dbReference type="RefSeq" id="XP_006823819.1">
    <property type="nucleotide sequence ID" value="XM_006823756.1"/>
</dbReference>
<accession>A0ABM0MUX8</accession>
<evidence type="ECO:0000256" key="2">
    <source>
        <dbReference type="ARBA" id="ARBA00022525"/>
    </source>
</evidence>
<dbReference type="Pfam" id="PF18193">
    <property type="entry name" value="Fibrillin_U_N"/>
    <property type="match status" value="1"/>
</dbReference>
<dbReference type="GeneID" id="102804612"/>
<evidence type="ECO:0000259" key="6">
    <source>
        <dbReference type="Pfam" id="PF18193"/>
    </source>
</evidence>